<dbReference type="Proteomes" id="UP001595965">
    <property type="component" value="Unassembled WGS sequence"/>
</dbReference>
<comment type="caution">
    <text evidence="2">The sequence shown here is derived from an EMBL/GenBank/DDBJ whole genome shotgun (WGS) entry which is preliminary data.</text>
</comment>
<feature type="domain" description="Histidine kinase/HSP90-like ATPase" evidence="1">
    <location>
        <begin position="12"/>
        <end position="125"/>
    </location>
</feature>
<reference evidence="3" key="1">
    <citation type="journal article" date="2019" name="Int. J. Syst. Evol. Microbiol.">
        <title>The Global Catalogue of Microorganisms (GCM) 10K type strain sequencing project: providing services to taxonomists for standard genome sequencing and annotation.</title>
        <authorList>
            <consortium name="The Broad Institute Genomics Platform"/>
            <consortium name="The Broad Institute Genome Sequencing Center for Infectious Disease"/>
            <person name="Wu L."/>
            <person name="Ma J."/>
        </authorList>
    </citation>
    <scope>NUCLEOTIDE SEQUENCE [LARGE SCALE GENOMIC DNA]</scope>
    <source>
        <strain evidence="3">CGMCC 1.12125</strain>
    </source>
</reference>
<dbReference type="CDD" id="cd16936">
    <property type="entry name" value="HATPase_RsbW-like"/>
    <property type="match status" value="1"/>
</dbReference>
<dbReference type="Pfam" id="PF13581">
    <property type="entry name" value="HATPase_c_2"/>
    <property type="match status" value="1"/>
</dbReference>
<dbReference type="InterPro" id="IPR036890">
    <property type="entry name" value="HATPase_C_sf"/>
</dbReference>
<evidence type="ECO:0000313" key="3">
    <source>
        <dbReference type="Proteomes" id="UP001595965"/>
    </source>
</evidence>
<gene>
    <name evidence="2" type="ORF">ACFO0K_11535</name>
</gene>
<accession>A0ABV8XZA4</accession>
<organism evidence="2 3">
    <name type="scientific">Citricoccus alkalitolerans</name>
    <dbReference type="NCBI Taxonomy" id="246603"/>
    <lineage>
        <taxon>Bacteria</taxon>
        <taxon>Bacillati</taxon>
        <taxon>Actinomycetota</taxon>
        <taxon>Actinomycetes</taxon>
        <taxon>Micrococcales</taxon>
        <taxon>Micrococcaceae</taxon>
        <taxon>Citricoccus</taxon>
    </lineage>
</organism>
<proteinExistence type="predicted"/>
<name>A0ABV8XZA4_9MICC</name>
<keyword evidence="2" id="KW-0547">Nucleotide-binding</keyword>
<dbReference type="InterPro" id="IPR003594">
    <property type="entry name" value="HATPase_dom"/>
</dbReference>
<protein>
    <submittedName>
        <fullName evidence="2">ATP-binding protein</fullName>
    </submittedName>
</protein>
<dbReference type="RefSeq" id="WP_344226697.1">
    <property type="nucleotide sequence ID" value="NZ_BAAALH010000001.1"/>
</dbReference>
<dbReference type="GO" id="GO:0005524">
    <property type="term" value="F:ATP binding"/>
    <property type="evidence" value="ECO:0007669"/>
    <property type="project" value="UniProtKB-KW"/>
</dbReference>
<sequence length="153" mass="16084">MPEPILLCADRLPAEPGTIETVHDHLEDLWAAADHVPALDRMAFDTAVIETVSNTIRHGVGDPGPVELGMELVASPAELRATIVEFGAVSAAPSAPLGTVPLGGVMADALAESGRGLALIRALVSLDFERAGATNVWRLYRRTNATESNHGTN</sequence>
<evidence type="ECO:0000259" key="1">
    <source>
        <dbReference type="Pfam" id="PF13581"/>
    </source>
</evidence>
<evidence type="ECO:0000313" key="2">
    <source>
        <dbReference type="EMBL" id="MFC4430311.1"/>
    </source>
</evidence>
<keyword evidence="2" id="KW-0067">ATP-binding</keyword>
<dbReference type="EMBL" id="JBHSEN010000002">
    <property type="protein sequence ID" value="MFC4430311.1"/>
    <property type="molecule type" value="Genomic_DNA"/>
</dbReference>
<dbReference type="Gene3D" id="3.30.565.10">
    <property type="entry name" value="Histidine kinase-like ATPase, C-terminal domain"/>
    <property type="match status" value="1"/>
</dbReference>
<keyword evidence="3" id="KW-1185">Reference proteome</keyword>